<reference evidence="8 11" key="4">
    <citation type="submission" date="2019-12" db="EMBL/GenBank/DDBJ databases">
        <title>Multi-Generational Helicobacter saguini Isolates.</title>
        <authorList>
            <person name="Mannion A."/>
            <person name="Shen Z."/>
            <person name="Fox J.G."/>
        </authorList>
    </citation>
    <scope>NUCLEOTIDE SEQUENCE [LARGE SCALE GENOMIC DNA]</scope>
    <source>
        <strain evidence="8">16-048</strain>
        <strain evidence="11">16-048 (F4)</strain>
    </source>
</reference>
<dbReference type="PANTHER" id="PTHR21087">
    <property type="entry name" value="SHIKIMATE KINASE"/>
    <property type="match status" value="1"/>
</dbReference>
<dbReference type="Proteomes" id="UP000029714">
    <property type="component" value="Unassembled WGS sequence"/>
</dbReference>
<evidence type="ECO:0000256" key="3">
    <source>
        <dbReference type="ARBA" id="ARBA00022741"/>
    </source>
</evidence>
<evidence type="ECO:0000313" key="9">
    <source>
        <dbReference type="EMBL" id="TLD92017.1"/>
    </source>
</evidence>
<dbReference type="PRINTS" id="PR01100">
    <property type="entry name" value="SHIKIMTKNASE"/>
</dbReference>
<feature type="binding site" evidence="7">
    <location>
        <begin position="13"/>
        <end position="18"/>
    </location>
    <ligand>
        <name>ATP</name>
        <dbReference type="ChEBI" id="CHEBI:30616"/>
    </ligand>
</feature>
<dbReference type="InterPro" id="IPR000623">
    <property type="entry name" value="Shikimate_kinase/TSH1"/>
</dbReference>
<protein>
    <recommendedName>
        <fullName evidence="7">Shikimate kinase</fullName>
        <shortName evidence="7">SK</shortName>
        <ecNumber evidence="7">2.7.1.71</ecNumber>
    </recommendedName>
</protein>
<evidence type="ECO:0000256" key="7">
    <source>
        <dbReference type="HAMAP-Rule" id="MF_00109"/>
    </source>
</evidence>
<accession>A0A347VLK9</accession>
<keyword evidence="7" id="KW-0963">Cytoplasm</keyword>
<comment type="caution">
    <text evidence="9">The sequence shown here is derived from an EMBL/GenBank/DDBJ whole genome shotgun (WGS) entry which is preliminary data.</text>
</comment>
<dbReference type="PANTHER" id="PTHR21087:SF16">
    <property type="entry name" value="SHIKIMATE KINASE 1, CHLOROPLASTIC"/>
    <property type="match status" value="1"/>
</dbReference>
<comment type="subunit">
    <text evidence="7">Monomer.</text>
</comment>
<reference evidence="9 10" key="1">
    <citation type="journal article" date="2014" name="Genome Announc.">
        <title>Draft genome sequences of eight enterohepatic helicobacter species isolated from both laboratory and wild rodents.</title>
        <authorList>
            <person name="Sheh A."/>
            <person name="Shen Z."/>
            <person name="Fox J.G."/>
        </authorList>
    </citation>
    <scope>NUCLEOTIDE SEQUENCE [LARGE SCALE GENOMIC DNA]</scope>
    <source>
        <strain evidence="9 10">MIT 97-6194</strain>
    </source>
</reference>
<organism evidence="9 10">
    <name type="scientific">Helicobacter saguini</name>
    <dbReference type="NCBI Taxonomy" id="1548018"/>
    <lineage>
        <taxon>Bacteria</taxon>
        <taxon>Pseudomonadati</taxon>
        <taxon>Campylobacterota</taxon>
        <taxon>Epsilonproteobacteria</taxon>
        <taxon>Campylobacterales</taxon>
        <taxon>Helicobacteraceae</taxon>
        <taxon>Helicobacter</taxon>
    </lineage>
</organism>
<reference evidence="9" key="3">
    <citation type="submission" date="2018-04" db="EMBL/GenBank/DDBJ databases">
        <authorList>
            <person name="Sheh A."/>
            <person name="Shen Z."/>
            <person name="Mannion A.J."/>
            <person name="Fox J.G."/>
        </authorList>
    </citation>
    <scope>NUCLEOTIDE SEQUENCE</scope>
    <source>
        <strain evidence="9">MIT 97-6194</strain>
    </source>
</reference>
<feature type="binding site" evidence="7">
    <location>
        <position position="59"/>
    </location>
    <ligand>
        <name>substrate</name>
    </ligand>
</feature>
<comment type="similarity">
    <text evidence="7">Belongs to the shikimate kinase family.</text>
</comment>
<dbReference type="RefSeq" id="WP_118949318.1">
    <property type="nucleotide sequence ID" value="NZ_JRMP02000024.1"/>
</dbReference>
<keyword evidence="7" id="KW-0460">Magnesium</keyword>
<feature type="binding site" evidence="7">
    <location>
        <position position="35"/>
    </location>
    <ligand>
        <name>substrate</name>
    </ligand>
</feature>
<keyword evidence="3 7" id="KW-0547">Nucleotide-binding</keyword>
<dbReference type="OrthoDB" id="9800332at2"/>
<evidence type="ECO:0000256" key="2">
    <source>
        <dbReference type="ARBA" id="ARBA00022679"/>
    </source>
</evidence>
<dbReference type="GO" id="GO:0004765">
    <property type="term" value="F:shikimate kinase activity"/>
    <property type="evidence" value="ECO:0007669"/>
    <property type="project" value="UniProtKB-UniRule"/>
</dbReference>
<evidence type="ECO:0000256" key="1">
    <source>
        <dbReference type="ARBA" id="ARBA00022605"/>
    </source>
</evidence>
<comment type="subcellular location">
    <subcellularLocation>
        <location evidence="7">Cytoplasm</location>
    </subcellularLocation>
</comment>
<dbReference type="Pfam" id="PF01202">
    <property type="entry name" value="SKI"/>
    <property type="match status" value="1"/>
</dbReference>
<feature type="binding site" evidence="7">
    <location>
        <position position="117"/>
    </location>
    <ligand>
        <name>ATP</name>
        <dbReference type="ChEBI" id="CHEBI:30616"/>
    </ligand>
</feature>
<keyword evidence="1 7" id="KW-0028">Amino-acid biosynthesis</keyword>
<name>A0A347VLK9_9HELI</name>
<evidence type="ECO:0000256" key="4">
    <source>
        <dbReference type="ARBA" id="ARBA00022777"/>
    </source>
</evidence>
<gene>
    <name evidence="7" type="primary">aroK</name>
    <name evidence="8" type="ORF">DCO61_08665</name>
    <name evidence="9" type="ORF">LS64_010935</name>
</gene>
<comment type="function">
    <text evidence="7">Catalyzes the specific phosphorylation of the 3-hydroxyl group of shikimic acid using ATP as a cosubstrate.</text>
</comment>
<dbReference type="EMBL" id="JRMP02000024">
    <property type="protein sequence ID" value="TLD92017.1"/>
    <property type="molecule type" value="Genomic_DNA"/>
</dbReference>
<dbReference type="CDD" id="cd00464">
    <property type="entry name" value="SK"/>
    <property type="match status" value="1"/>
</dbReference>
<comment type="caution">
    <text evidence="7">Lacks conserved residue(s) required for the propagation of feature annotation.</text>
</comment>
<keyword evidence="2 7" id="KW-0808">Transferase</keyword>
<dbReference type="EMBL" id="QBIU01000001">
    <property type="protein sequence ID" value="MWV70068.1"/>
    <property type="molecule type" value="Genomic_DNA"/>
</dbReference>
<comment type="cofactor">
    <cofactor evidence="7">
        <name>Mg(2+)</name>
        <dbReference type="ChEBI" id="CHEBI:18420"/>
    </cofactor>
    <text evidence="7">Binds 1 Mg(2+) ion per subunit.</text>
</comment>
<feature type="binding site" evidence="7">
    <location>
        <position position="133"/>
    </location>
    <ligand>
        <name>substrate</name>
    </ligand>
</feature>
<comment type="catalytic activity">
    <reaction evidence="7">
        <text>shikimate + ATP = 3-phosphoshikimate + ADP + H(+)</text>
        <dbReference type="Rhea" id="RHEA:13121"/>
        <dbReference type="ChEBI" id="CHEBI:15378"/>
        <dbReference type="ChEBI" id="CHEBI:30616"/>
        <dbReference type="ChEBI" id="CHEBI:36208"/>
        <dbReference type="ChEBI" id="CHEBI:145989"/>
        <dbReference type="ChEBI" id="CHEBI:456216"/>
        <dbReference type="EC" id="2.7.1.71"/>
    </reaction>
</comment>
<keyword evidence="4 7" id="KW-0418">Kinase</keyword>
<dbReference type="GO" id="GO:0005524">
    <property type="term" value="F:ATP binding"/>
    <property type="evidence" value="ECO:0007669"/>
    <property type="project" value="UniProtKB-UniRule"/>
</dbReference>
<evidence type="ECO:0000256" key="5">
    <source>
        <dbReference type="ARBA" id="ARBA00022840"/>
    </source>
</evidence>
<dbReference type="GO" id="GO:0000287">
    <property type="term" value="F:magnesium ion binding"/>
    <property type="evidence" value="ECO:0007669"/>
    <property type="project" value="UniProtKB-UniRule"/>
</dbReference>
<dbReference type="GO" id="GO:0009073">
    <property type="term" value="P:aromatic amino acid family biosynthetic process"/>
    <property type="evidence" value="ECO:0007669"/>
    <property type="project" value="UniProtKB-KW"/>
</dbReference>
<feature type="binding site" evidence="7">
    <location>
        <position position="17"/>
    </location>
    <ligand>
        <name>Mg(2+)</name>
        <dbReference type="ChEBI" id="CHEBI:18420"/>
    </ligand>
</feature>
<keyword evidence="6 7" id="KW-0057">Aromatic amino acid biosynthesis</keyword>
<dbReference type="EC" id="2.7.1.71" evidence="7"/>
<dbReference type="GO" id="GO:0008652">
    <property type="term" value="P:amino acid biosynthetic process"/>
    <property type="evidence" value="ECO:0007669"/>
    <property type="project" value="UniProtKB-KW"/>
</dbReference>
<keyword evidence="10" id="KW-1185">Reference proteome</keyword>
<feature type="binding site" evidence="7">
    <location>
        <position position="81"/>
    </location>
    <ligand>
        <name>substrate</name>
    </ligand>
</feature>
<dbReference type="GO" id="GO:0005829">
    <property type="term" value="C:cytosol"/>
    <property type="evidence" value="ECO:0007669"/>
    <property type="project" value="TreeGrafter"/>
</dbReference>
<dbReference type="AlphaFoldDB" id="A0A347VLK9"/>
<keyword evidence="5 7" id="KW-0067">ATP-binding</keyword>
<dbReference type="InterPro" id="IPR027417">
    <property type="entry name" value="P-loop_NTPase"/>
</dbReference>
<evidence type="ECO:0000256" key="6">
    <source>
        <dbReference type="ARBA" id="ARBA00023141"/>
    </source>
</evidence>
<dbReference type="HAMAP" id="MF_00109">
    <property type="entry name" value="Shikimate_kinase"/>
    <property type="match status" value="1"/>
</dbReference>
<comment type="pathway">
    <text evidence="7">Metabolic intermediate biosynthesis; chorismate biosynthesis; chorismate from D-erythrose 4-phosphate and phosphoenolpyruvate: step 5/7.</text>
</comment>
<proteinExistence type="inferred from homology"/>
<evidence type="ECO:0000313" key="11">
    <source>
        <dbReference type="Proteomes" id="UP000477070"/>
    </source>
</evidence>
<evidence type="ECO:0000313" key="10">
    <source>
        <dbReference type="Proteomes" id="UP000029714"/>
    </source>
</evidence>
<evidence type="ECO:0000313" key="8">
    <source>
        <dbReference type="EMBL" id="MWV70068.1"/>
    </source>
</evidence>
<dbReference type="InterPro" id="IPR031322">
    <property type="entry name" value="Shikimate/glucono_kinase"/>
</dbReference>
<dbReference type="GO" id="GO:0009423">
    <property type="term" value="P:chorismate biosynthetic process"/>
    <property type="evidence" value="ECO:0007669"/>
    <property type="project" value="UniProtKB-UniRule"/>
</dbReference>
<reference evidence="9 10" key="2">
    <citation type="journal article" date="2016" name="Infect. Immun.">
        <title>Helicobacter saguini, a Novel Helicobacter Isolated from Cotton-Top Tamarins with Ulcerative Colitis, Has Proinflammatory Properties and Induces Typhlocolitis and Dysplasia in Gnotobiotic IL-10-/- Mice.</title>
        <authorList>
            <person name="Shen Z."/>
            <person name="Mannion A."/>
            <person name="Whary M.T."/>
            <person name="Muthupalani S."/>
            <person name="Sheh A."/>
            <person name="Feng Y."/>
            <person name="Gong G."/>
            <person name="Vandamme P."/>
            <person name="Holcombe H.R."/>
            <person name="Paster B.J."/>
            <person name="Fox J.G."/>
        </authorList>
    </citation>
    <scope>NUCLEOTIDE SEQUENCE [LARGE SCALE GENOMIC DNA]</scope>
    <source>
        <strain evidence="9 10">MIT 97-6194</strain>
    </source>
</reference>
<sequence length="168" mass="19026">MIDKNIVLIGFMGSGKSSIAKKLSQILNKEWIDSDSHIEMSQNQSIPSIFATFGESHFRALESNFIESFSNKSGYIIATGGGLPIFNDTKNLGFRFYLKSDFHILASRIQDDKKNTRPLFSDLQAAHKLFKEREKIYEMQSDAIINANQNLDSVIAEILAILRKFETN</sequence>
<dbReference type="UniPathway" id="UPA00053">
    <property type="reaction ID" value="UER00088"/>
</dbReference>
<dbReference type="Proteomes" id="UP000477070">
    <property type="component" value="Unassembled WGS sequence"/>
</dbReference>
<dbReference type="SUPFAM" id="SSF52540">
    <property type="entry name" value="P-loop containing nucleoside triphosphate hydrolases"/>
    <property type="match status" value="1"/>
</dbReference>
<dbReference type="Gene3D" id="3.40.50.300">
    <property type="entry name" value="P-loop containing nucleotide triphosphate hydrolases"/>
    <property type="match status" value="1"/>
</dbReference>
<keyword evidence="7" id="KW-0479">Metal-binding</keyword>